<evidence type="ECO:0000313" key="2">
    <source>
        <dbReference type="Proteomes" id="UP000507470"/>
    </source>
</evidence>
<reference evidence="1 2" key="1">
    <citation type="submission" date="2020-06" db="EMBL/GenBank/DDBJ databases">
        <authorList>
            <person name="Li R."/>
            <person name="Bekaert M."/>
        </authorList>
    </citation>
    <scope>NUCLEOTIDE SEQUENCE [LARGE SCALE GENOMIC DNA]</scope>
    <source>
        <strain evidence="2">wild</strain>
    </source>
</reference>
<dbReference type="OrthoDB" id="6125992at2759"/>
<name>A0A6J8CXJ3_MYTCO</name>
<dbReference type="AlphaFoldDB" id="A0A6J8CXJ3"/>
<evidence type="ECO:0000313" key="1">
    <source>
        <dbReference type="EMBL" id="CAC5400321.1"/>
    </source>
</evidence>
<accession>A0A6J8CXJ3</accession>
<keyword evidence="2" id="KW-1185">Reference proteome</keyword>
<proteinExistence type="predicted"/>
<gene>
    <name evidence="1" type="ORF">MCOR_34509</name>
</gene>
<protein>
    <submittedName>
        <fullName evidence="1">Uncharacterized protein</fullName>
    </submittedName>
</protein>
<sequence>MSHSKTESLHFYKYLCQKIGSETIVRARRLICITDDTTRSNKLIPVITSGSKGEGLNLYGSDIDIMIIDSLHVVYESDKDVVHDWRTLLVMDTEDSPPCFTQLQFYNLHNHHRQRFGQLQQHREKTLLSSELYKSLLTYKKDSIPEYKPKIHVACVSICDESFDLAFCLKCDKRFPCETTRSVCEITTLIKIMIKNRPAIPSVYSTNTPGFYNLNTLLHHCKSELSRCIVQMSMTIAYRVLPFALSHINDPNNKQHYKLYKHDLSQLLVGVSSDAESGWLKLASFFYGQNNYLTSIDIINYTLSKCTDESSWSKISLKHSKTLKLISLVKKLPSPYVCFDNTGLYSVIPMETKSPHDFDLLALISSIPFAHFLCIYHLQDFKSSRYCMNVQKQ</sequence>
<organism evidence="1 2">
    <name type="scientific">Mytilus coruscus</name>
    <name type="common">Sea mussel</name>
    <dbReference type="NCBI Taxonomy" id="42192"/>
    <lineage>
        <taxon>Eukaryota</taxon>
        <taxon>Metazoa</taxon>
        <taxon>Spiralia</taxon>
        <taxon>Lophotrochozoa</taxon>
        <taxon>Mollusca</taxon>
        <taxon>Bivalvia</taxon>
        <taxon>Autobranchia</taxon>
        <taxon>Pteriomorphia</taxon>
        <taxon>Mytilida</taxon>
        <taxon>Mytiloidea</taxon>
        <taxon>Mytilidae</taxon>
        <taxon>Mytilinae</taxon>
        <taxon>Mytilus</taxon>
    </lineage>
</organism>
<dbReference type="EMBL" id="CACVKT020006198">
    <property type="protein sequence ID" value="CAC5400321.1"/>
    <property type="molecule type" value="Genomic_DNA"/>
</dbReference>
<dbReference type="Proteomes" id="UP000507470">
    <property type="component" value="Unassembled WGS sequence"/>
</dbReference>